<evidence type="ECO:0000256" key="4">
    <source>
        <dbReference type="ARBA" id="ARBA00022741"/>
    </source>
</evidence>
<dbReference type="PANTHER" id="PTHR10520:SF12">
    <property type="entry name" value="TRIFUNCTIONAL PURINE BIOSYNTHETIC PROTEIN ADENOSINE-3"/>
    <property type="match status" value="1"/>
</dbReference>
<keyword evidence="5" id="KW-0067">ATP-binding</keyword>
<dbReference type="FunFam" id="3.30.1330.10:FF:000001">
    <property type="entry name" value="Phosphoribosylformylglycinamidine cyclo-ligase"/>
    <property type="match status" value="1"/>
</dbReference>
<dbReference type="EC" id="6.3.3.1" evidence="2"/>
<dbReference type="InterPro" id="IPR036921">
    <property type="entry name" value="PurM-like_N_sf"/>
</dbReference>
<dbReference type="GO" id="GO:0046084">
    <property type="term" value="P:adenine biosynthetic process"/>
    <property type="evidence" value="ECO:0007669"/>
    <property type="project" value="TreeGrafter"/>
</dbReference>
<dbReference type="InterPro" id="IPR004733">
    <property type="entry name" value="PurM_cligase"/>
</dbReference>
<dbReference type="AlphaFoldDB" id="A0A381UKP5"/>
<dbReference type="InterPro" id="IPR036676">
    <property type="entry name" value="PurM-like_C_sf"/>
</dbReference>
<dbReference type="Gene3D" id="3.90.650.10">
    <property type="entry name" value="PurM-like C-terminal domain"/>
    <property type="match status" value="1"/>
</dbReference>
<sequence>MAKKSAYASAGVDLAVSNRLKDDLPALLASTQRPEVLSEVGGFGGLFALNTRKYKTPVLVSSVDGVGTKLKVAFAARRHDTIGQDLVNHCVNDIAIIGAEPLFFLDYIGTGKLQKKAFTDIIRGFAIGCRENNCSLVGGETAQMPSFYQPGEYDVSGTIVGVVEKNRILDGRTICPGDKLIGIAASGLHTNGYSLARNILFDKMKLKPSSKLPGLGITAAAELLKVHVSYGPLVQRLLKKFNRGARRSWAVKGLVHITGGGFVDNIPRVLPDDCNAVIMRGTWDVLPIYELLQARGKVSDAEMHQVFNMGIGMVVIVREDQSAGVLRSIRAQKMKAWEIGFIDSGERKVQLY</sequence>
<dbReference type="GO" id="GO:0005829">
    <property type="term" value="C:cytosol"/>
    <property type="evidence" value="ECO:0007669"/>
    <property type="project" value="TreeGrafter"/>
</dbReference>
<gene>
    <name evidence="8" type="ORF">METZ01_LOCUS81599</name>
</gene>
<dbReference type="EMBL" id="UINC01006638">
    <property type="protein sequence ID" value="SVA28745.1"/>
    <property type="molecule type" value="Genomic_DNA"/>
</dbReference>
<dbReference type="Pfam" id="PF00586">
    <property type="entry name" value="AIRS"/>
    <property type="match status" value="1"/>
</dbReference>
<keyword evidence="4" id="KW-0547">Nucleotide-binding</keyword>
<comment type="pathway">
    <text evidence="1">Purine metabolism; IMP biosynthesis via de novo pathway; 5-amino-1-(5-phospho-D-ribosyl)imidazole from N(2)-formyl-N(1)-(5-phospho-D-ribosyl)glycinamide: step 2/2.</text>
</comment>
<dbReference type="InterPro" id="IPR010918">
    <property type="entry name" value="PurM-like_C_dom"/>
</dbReference>
<organism evidence="8">
    <name type="scientific">marine metagenome</name>
    <dbReference type="NCBI Taxonomy" id="408172"/>
    <lineage>
        <taxon>unclassified sequences</taxon>
        <taxon>metagenomes</taxon>
        <taxon>ecological metagenomes</taxon>
    </lineage>
</organism>
<evidence type="ECO:0000259" key="6">
    <source>
        <dbReference type="Pfam" id="PF00586"/>
    </source>
</evidence>
<accession>A0A381UKP5</accession>
<dbReference type="InterPro" id="IPR016188">
    <property type="entry name" value="PurM-like_N"/>
</dbReference>
<evidence type="ECO:0000256" key="3">
    <source>
        <dbReference type="ARBA" id="ARBA00022598"/>
    </source>
</evidence>
<dbReference type="GO" id="GO:0005524">
    <property type="term" value="F:ATP binding"/>
    <property type="evidence" value="ECO:0007669"/>
    <property type="project" value="UniProtKB-KW"/>
</dbReference>
<dbReference type="SUPFAM" id="SSF56042">
    <property type="entry name" value="PurM C-terminal domain-like"/>
    <property type="match status" value="1"/>
</dbReference>
<evidence type="ECO:0000256" key="5">
    <source>
        <dbReference type="ARBA" id="ARBA00022840"/>
    </source>
</evidence>
<dbReference type="GO" id="GO:0006189">
    <property type="term" value="P:'de novo' IMP biosynthetic process"/>
    <property type="evidence" value="ECO:0007669"/>
    <property type="project" value="UniProtKB-UniPathway"/>
</dbReference>
<evidence type="ECO:0000259" key="7">
    <source>
        <dbReference type="Pfam" id="PF02769"/>
    </source>
</evidence>
<name>A0A381UKP5_9ZZZZ</name>
<feature type="domain" description="PurM-like N-terminal" evidence="6">
    <location>
        <begin position="59"/>
        <end position="163"/>
    </location>
</feature>
<feature type="domain" description="PurM-like C-terminal" evidence="7">
    <location>
        <begin position="176"/>
        <end position="347"/>
    </location>
</feature>
<reference evidence="8" key="1">
    <citation type="submission" date="2018-05" db="EMBL/GenBank/DDBJ databases">
        <authorList>
            <person name="Lanie J.A."/>
            <person name="Ng W.-L."/>
            <person name="Kazmierczak K.M."/>
            <person name="Andrzejewski T.M."/>
            <person name="Davidsen T.M."/>
            <person name="Wayne K.J."/>
            <person name="Tettelin H."/>
            <person name="Glass J.I."/>
            <person name="Rusch D."/>
            <person name="Podicherti R."/>
            <person name="Tsui H.-C.T."/>
            <person name="Winkler M.E."/>
        </authorList>
    </citation>
    <scope>NUCLEOTIDE SEQUENCE</scope>
</reference>
<evidence type="ECO:0000256" key="2">
    <source>
        <dbReference type="ARBA" id="ARBA00013047"/>
    </source>
</evidence>
<keyword evidence="3" id="KW-0436">Ligase</keyword>
<dbReference type="GO" id="GO:0004641">
    <property type="term" value="F:phosphoribosylformylglycinamidine cyclo-ligase activity"/>
    <property type="evidence" value="ECO:0007669"/>
    <property type="project" value="UniProtKB-EC"/>
</dbReference>
<evidence type="ECO:0000313" key="8">
    <source>
        <dbReference type="EMBL" id="SVA28745.1"/>
    </source>
</evidence>
<evidence type="ECO:0000256" key="1">
    <source>
        <dbReference type="ARBA" id="ARBA00004686"/>
    </source>
</evidence>
<dbReference type="UniPathway" id="UPA00074">
    <property type="reaction ID" value="UER00129"/>
</dbReference>
<dbReference type="NCBIfam" id="TIGR00878">
    <property type="entry name" value="purM"/>
    <property type="match status" value="1"/>
</dbReference>
<dbReference type="Pfam" id="PF02769">
    <property type="entry name" value="AIRS_C"/>
    <property type="match status" value="1"/>
</dbReference>
<dbReference type="PANTHER" id="PTHR10520">
    <property type="entry name" value="TRIFUNCTIONAL PURINE BIOSYNTHETIC PROTEIN ADENOSINE-3-RELATED"/>
    <property type="match status" value="1"/>
</dbReference>
<dbReference type="HAMAP" id="MF_00741">
    <property type="entry name" value="AIRS"/>
    <property type="match status" value="1"/>
</dbReference>
<dbReference type="GO" id="GO:0004637">
    <property type="term" value="F:phosphoribosylamine-glycine ligase activity"/>
    <property type="evidence" value="ECO:0007669"/>
    <property type="project" value="TreeGrafter"/>
</dbReference>
<dbReference type="SUPFAM" id="SSF55326">
    <property type="entry name" value="PurM N-terminal domain-like"/>
    <property type="match status" value="1"/>
</dbReference>
<proteinExistence type="inferred from homology"/>
<dbReference type="CDD" id="cd02196">
    <property type="entry name" value="PurM"/>
    <property type="match status" value="1"/>
</dbReference>
<protein>
    <recommendedName>
        <fullName evidence="2">phosphoribosylformylglycinamidine cyclo-ligase</fullName>
        <ecNumber evidence="2">6.3.3.1</ecNumber>
    </recommendedName>
</protein>
<dbReference type="Gene3D" id="3.30.1330.10">
    <property type="entry name" value="PurM-like, N-terminal domain"/>
    <property type="match status" value="1"/>
</dbReference>